<feature type="compositionally biased region" description="Low complexity" evidence="1">
    <location>
        <begin position="47"/>
        <end position="58"/>
    </location>
</feature>
<dbReference type="AlphaFoldDB" id="A0A7L5BVT6"/>
<feature type="compositionally biased region" description="Basic and acidic residues" evidence="1">
    <location>
        <begin position="22"/>
        <end position="32"/>
    </location>
</feature>
<dbReference type="RefSeq" id="WP_165095172.1">
    <property type="nucleotide sequence ID" value="NZ_CP049056.1"/>
</dbReference>
<proteinExistence type="predicted"/>
<gene>
    <name evidence="2" type="ORF">G5B40_03740</name>
</gene>
<keyword evidence="3" id="KW-1185">Reference proteome</keyword>
<evidence type="ECO:0000313" key="2">
    <source>
        <dbReference type="EMBL" id="QIE54627.1"/>
    </source>
</evidence>
<dbReference type="Proteomes" id="UP000503336">
    <property type="component" value="Chromosome"/>
</dbReference>
<evidence type="ECO:0000256" key="1">
    <source>
        <dbReference type="SAM" id="MobiDB-lite"/>
    </source>
</evidence>
<name>A0A7L5BVT6_9RHOB</name>
<evidence type="ECO:0000313" key="3">
    <source>
        <dbReference type="Proteomes" id="UP000503336"/>
    </source>
</evidence>
<dbReference type="KEGG" id="hdh:G5B40_03740"/>
<accession>A0A7L5BVT6</accession>
<dbReference type="EMBL" id="CP049056">
    <property type="protein sequence ID" value="QIE54627.1"/>
    <property type="molecule type" value="Genomic_DNA"/>
</dbReference>
<protein>
    <submittedName>
        <fullName evidence="2">Uncharacterized protein</fullName>
    </submittedName>
</protein>
<reference evidence="2 3" key="1">
    <citation type="submission" date="2020-02" db="EMBL/GenBank/DDBJ databases">
        <title>complete genome sequence of Rhodobacteraceae bacterium.</title>
        <authorList>
            <person name="Park J."/>
            <person name="Kim Y.-S."/>
            <person name="Kim K.-H."/>
        </authorList>
    </citation>
    <scope>NUCLEOTIDE SEQUENCE [LARGE SCALE GENOMIC DNA]</scope>
    <source>
        <strain evidence="2 3">RR4-56</strain>
    </source>
</reference>
<sequence>MTHVHVNTIFGDPATKLPEGLRPADHWAKEPLKSPLDPDPEYDAWIAAGAPPGKPVAG</sequence>
<feature type="region of interest" description="Disordered" evidence="1">
    <location>
        <begin position="1"/>
        <end position="58"/>
    </location>
</feature>
<organism evidence="2 3">
    <name type="scientific">Pikeienuella piscinae</name>
    <dbReference type="NCBI Taxonomy" id="2748098"/>
    <lineage>
        <taxon>Bacteria</taxon>
        <taxon>Pseudomonadati</taxon>
        <taxon>Pseudomonadota</taxon>
        <taxon>Alphaproteobacteria</taxon>
        <taxon>Rhodobacterales</taxon>
        <taxon>Paracoccaceae</taxon>
        <taxon>Pikeienuella</taxon>
    </lineage>
</organism>